<evidence type="ECO:0000259" key="11">
    <source>
        <dbReference type="PROSITE" id="PS50885"/>
    </source>
</evidence>
<proteinExistence type="inferred from homology"/>
<dbReference type="SUPFAM" id="SSF58104">
    <property type="entry name" value="Methyl-accepting chemotaxis protein (MCP) signaling domain"/>
    <property type="match status" value="1"/>
</dbReference>
<dbReference type="EMBL" id="PYAV01000005">
    <property type="protein sequence ID" value="PSL47023.1"/>
    <property type="molecule type" value="Genomic_DNA"/>
</dbReference>
<dbReference type="PROSITE" id="PS50885">
    <property type="entry name" value="HAMP"/>
    <property type="match status" value="1"/>
</dbReference>
<evidence type="ECO:0000313" key="12">
    <source>
        <dbReference type="EMBL" id="PSL47023.1"/>
    </source>
</evidence>
<dbReference type="RefSeq" id="WP_181315287.1">
    <property type="nucleotide sequence ID" value="NZ_PYAV01000005.1"/>
</dbReference>
<feature type="domain" description="HAMP" evidence="11">
    <location>
        <begin position="82"/>
        <end position="134"/>
    </location>
</feature>
<evidence type="ECO:0000256" key="8">
    <source>
        <dbReference type="SAM" id="MobiDB-lite"/>
    </source>
</evidence>
<keyword evidence="9" id="KW-1133">Transmembrane helix</keyword>
<sequence length="443" mass="48341">MEAERKRNWRSWLFRLTLKRKMFVAILISLVLSTPIANIVNQTLQEFDWVAGLLIEHNLMVYINQLINLLVTTAIILVGLQLVILRPLKRVREATAKVAQGELNVEVKADSRDEVGELSASVNKMIENLGQLIDQVNESVYASANEVAATSNHVSDELTKVHNSAEEASSHTKNVVTDAKSGNEAVLEASQALMELSSLIQIAKEKAQSAENNSNETLRATEDGNTSVQETADRMAQIKAQTTESERWMESLSSYSEQIKSVASTITNIAEQTNLLALNAAIEAARAGESGKGFAVVAEEVRKLADQSNREASQVTELVGHMASDTERAVDAAKKSREEAEVGVQFVHRSGESLNEIVQAVESTVHDIREIASTANEEVASSEQIISLIDSVATTIENTAQNAEQLSEHTDQTSEAMAEVQNRVETLQKMAGDLKATVAQFST</sequence>
<feature type="transmembrane region" description="Helical" evidence="9">
    <location>
        <begin position="21"/>
        <end position="40"/>
    </location>
</feature>
<gene>
    <name evidence="12" type="ORF">B0H94_105178</name>
</gene>
<name>A0A2P8HLC9_9BACI</name>
<dbReference type="Proteomes" id="UP000242310">
    <property type="component" value="Unassembled WGS sequence"/>
</dbReference>
<dbReference type="Pfam" id="PF00015">
    <property type="entry name" value="MCPsignal"/>
    <property type="match status" value="1"/>
</dbReference>
<organism evidence="12 13">
    <name type="scientific">Salsuginibacillus halophilus</name>
    <dbReference type="NCBI Taxonomy" id="517424"/>
    <lineage>
        <taxon>Bacteria</taxon>
        <taxon>Bacillati</taxon>
        <taxon>Bacillota</taxon>
        <taxon>Bacilli</taxon>
        <taxon>Bacillales</taxon>
        <taxon>Bacillaceae</taxon>
        <taxon>Salsuginibacillus</taxon>
    </lineage>
</organism>
<evidence type="ECO:0000259" key="10">
    <source>
        <dbReference type="PROSITE" id="PS50111"/>
    </source>
</evidence>
<feature type="region of interest" description="Disordered" evidence="8">
    <location>
        <begin position="208"/>
        <end position="228"/>
    </location>
</feature>
<dbReference type="CDD" id="cd06225">
    <property type="entry name" value="HAMP"/>
    <property type="match status" value="1"/>
</dbReference>
<dbReference type="PROSITE" id="PS50111">
    <property type="entry name" value="CHEMOTAXIS_TRANSDUC_2"/>
    <property type="match status" value="1"/>
</dbReference>
<feature type="domain" description="Methyl-accepting transducer" evidence="10">
    <location>
        <begin position="157"/>
        <end position="393"/>
    </location>
</feature>
<feature type="transmembrane region" description="Helical" evidence="9">
    <location>
        <begin position="60"/>
        <end position="85"/>
    </location>
</feature>
<dbReference type="GO" id="GO:0005886">
    <property type="term" value="C:plasma membrane"/>
    <property type="evidence" value="ECO:0007669"/>
    <property type="project" value="UniProtKB-SubCell"/>
</dbReference>
<dbReference type="PANTHER" id="PTHR32089:SF112">
    <property type="entry name" value="LYSOZYME-LIKE PROTEIN-RELATED"/>
    <property type="match status" value="1"/>
</dbReference>
<evidence type="ECO:0000256" key="9">
    <source>
        <dbReference type="SAM" id="Phobius"/>
    </source>
</evidence>
<keyword evidence="4 6" id="KW-0807">Transducer</keyword>
<keyword evidence="9" id="KW-0812">Transmembrane</keyword>
<dbReference type="Gene3D" id="1.10.287.950">
    <property type="entry name" value="Methyl-accepting chemotaxis protein"/>
    <property type="match status" value="1"/>
</dbReference>
<comment type="similarity">
    <text evidence="5">Belongs to the methyl-accepting chemotaxis (MCP) protein family.</text>
</comment>
<evidence type="ECO:0000256" key="7">
    <source>
        <dbReference type="SAM" id="Coils"/>
    </source>
</evidence>
<dbReference type="InterPro" id="IPR004089">
    <property type="entry name" value="MCPsignal_dom"/>
</dbReference>
<dbReference type="AlphaFoldDB" id="A0A2P8HLC9"/>
<dbReference type="Pfam" id="PF00672">
    <property type="entry name" value="HAMP"/>
    <property type="match status" value="1"/>
</dbReference>
<dbReference type="SMART" id="SM00283">
    <property type="entry name" value="MA"/>
    <property type="match status" value="1"/>
</dbReference>
<accession>A0A2P8HLC9</accession>
<comment type="subcellular location">
    <subcellularLocation>
        <location evidence="1">Cell membrane</location>
    </subcellularLocation>
</comment>
<feature type="compositionally biased region" description="Polar residues" evidence="8">
    <location>
        <begin position="209"/>
        <end position="228"/>
    </location>
</feature>
<keyword evidence="7" id="KW-0175">Coiled coil</keyword>
<keyword evidence="13" id="KW-1185">Reference proteome</keyword>
<feature type="coiled-coil region" evidence="7">
    <location>
        <begin position="403"/>
        <end position="437"/>
    </location>
</feature>
<comment type="caution">
    <text evidence="12">The sequence shown here is derived from an EMBL/GenBank/DDBJ whole genome shotgun (WGS) entry which is preliminary data.</text>
</comment>
<evidence type="ECO:0000256" key="6">
    <source>
        <dbReference type="PROSITE-ProRule" id="PRU00284"/>
    </source>
</evidence>
<dbReference type="Gene3D" id="6.10.340.10">
    <property type="match status" value="1"/>
</dbReference>
<evidence type="ECO:0000256" key="5">
    <source>
        <dbReference type="ARBA" id="ARBA00029447"/>
    </source>
</evidence>
<dbReference type="SMART" id="SM00304">
    <property type="entry name" value="HAMP"/>
    <property type="match status" value="1"/>
</dbReference>
<protein>
    <submittedName>
        <fullName evidence="12">Methyl-accepting chemotaxis protein</fullName>
    </submittedName>
</protein>
<evidence type="ECO:0000256" key="4">
    <source>
        <dbReference type="ARBA" id="ARBA00023224"/>
    </source>
</evidence>
<dbReference type="GO" id="GO:0007165">
    <property type="term" value="P:signal transduction"/>
    <property type="evidence" value="ECO:0007669"/>
    <property type="project" value="UniProtKB-KW"/>
</dbReference>
<reference evidence="12 13" key="1">
    <citation type="submission" date="2018-03" db="EMBL/GenBank/DDBJ databases">
        <title>Genomic Encyclopedia of Type Strains, Phase III (KMG-III): the genomes of soil and plant-associated and newly described type strains.</title>
        <authorList>
            <person name="Whitman W."/>
        </authorList>
    </citation>
    <scope>NUCLEOTIDE SEQUENCE [LARGE SCALE GENOMIC DNA]</scope>
    <source>
        <strain evidence="12 13">CGMCC 1.07653</strain>
    </source>
</reference>
<evidence type="ECO:0000256" key="2">
    <source>
        <dbReference type="ARBA" id="ARBA00022475"/>
    </source>
</evidence>
<keyword evidence="3 9" id="KW-0472">Membrane</keyword>
<keyword evidence="2" id="KW-1003">Cell membrane</keyword>
<evidence type="ECO:0000313" key="13">
    <source>
        <dbReference type="Proteomes" id="UP000242310"/>
    </source>
</evidence>
<dbReference type="PANTHER" id="PTHR32089">
    <property type="entry name" value="METHYL-ACCEPTING CHEMOTAXIS PROTEIN MCPB"/>
    <property type="match status" value="1"/>
</dbReference>
<evidence type="ECO:0000256" key="3">
    <source>
        <dbReference type="ARBA" id="ARBA00023136"/>
    </source>
</evidence>
<dbReference type="InterPro" id="IPR003660">
    <property type="entry name" value="HAMP_dom"/>
</dbReference>
<evidence type="ECO:0000256" key="1">
    <source>
        <dbReference type="ARBA" id="ARBA00004236"/>
    </source>
</evidence>